<dbReference type="GO" id="GO:0005737">
    <property type="term" value="C:cytoplasm"/>
    <property type="evidence" value="ECO:0007669"/>
    <property type="project" value="TreeGrafter"/>
</dbReference>
<dbReference type="Gene3D" id="3.40.50.1460">
    <property type="match status" value="1"/>
</dbReference>
<dbReference type="Pfam" id="PF19955">
    <property type="entry name" value="EAD1"/>
    <property type="match status" value="1"/>
</dbReference>
<evidence type="ECO:0000259" key="2">
    <source>
        <dbReference type="Pfam" id="PF19955"/>
    </source>
</evidence>
<dbReference type="PANTHER" id="PTHR48104:SF30">
    <property type="entry name" value="METACASPASE-1"/>
    <property type="match status" value="1"/>
</dbReference>
<sequence>MPLGTRRALVIGIANYENISSLPEAVLNDARDTASVLRAAEYCGFPPDQVQVLLDDQATLHGIRSGLADLASTSTAEDTVVIFFSGHGGRFPTGVGDTSALLPVDFQTNNLLGATLPEVELTAALAAIKAQRLLVLIDACHAGGVAALKTHTDEDSIHAGFSEKSLQQLAQGTGRVVIASSRAQEYSLVLNGARNSVFTQYLLEALEGKARTTGDGLIRIFDVFNHVAENVRTAFPGRQHPIFKASDLEDNFPIALDRGGLKTPTPAQPVQPDHWRTIETIMADLYPAGPTDQEIWARAGGDISRLKLQGTGRANWFAALRNLKLGGGGQQISLRTLLHTATDDFPHHPELTALKARE</sequence>
<dbReference type="InterPro" id="IPR045430">
    <property type="entry name" value="EAD1"/>
</dbReference>
<dbReference type="GO" id="GO:0004197">
    <property type="term" value="F:cysteine-type endopeptidase activity"/>
    <property type="evidence" value="ECO:0007669"/>
    <property type="project" value="InterPro"/>
</dbReference>
<dbReference type="Pfam" id="PF00656">
    <property type="entry name" value="Peptidase_C14"/>
    <property type="match status" value="1"/>
</dbReference>
<accession>A0A0J7ZH08</accession>
<dbReference type="InterPro" id="IPR029030">
    <property type="entry name" value="Caspase-like_dom_sf"/>
</dbReference>
<dbReference type="AlphaFoldDB" id="A0A0J7ZH08"/>
<dbReference type="InterPro" id="IPR050452">
    <property type="entry name" value="Metacaspase"/>
</dbReference>
<feature type="domain" description="Effector-associated" evidence="2">
    <location>
        <begin position="273"/>
        <end position="356"/>
    </location>
</feature>
<evidence type="ECO:0000313" key="3">
    <source>
        <dbReference type="EMBL" id="KMS75164.1"/>
    </source>
</evidence>
<dbReference type="RefSeq" id="WP_048580952.1">
    <property type="nucleotide sequence ID" value="NZ_LFNT01000009.1"/>
</dbReference>
<proteinExistence type="predicted"/>
<evidence type="ECO:0000313" key="4">
    <source>
        <dbReference type="Proteomes" id="UP000037432"/>
    </source>
</evidence>
<gene>
    <name evidence="3" type="ORF">ACM01_10980</name>
</gene>
<dbReference type="PANTHER" id="PTHR48104">
    <property type="entry name" value="METACASPASE-4"/>
    <property type="match status" value="1"/>
</dbReference>
<reference evidence="3 4" key="1">
    <citation type="submission" date="2015-06" db="EMBL/GenBank/DDBJ databases">
        <authorList>
            <person name="Ju K.-S."/>
            <person name="Doroghazi J.R."/>
            <person name="Metcalf W.W."/>
        </authorList>
    </citation>
    <scope>NUCLEOTIDE SEQUENCE [LARGE SCALE GENOMIC DNA]</scope>
    <source>
        <strain evidence="3 4">NRRL 3414</strain>
    </source>
</reference>
<name>A0A0J7ZH08_STRVR</name>
<feature type="domain" description="Peptidase C14 caspase" evidence="1">
    <location>
        <begin position="5"/>
        <end position="252"/>
    </location>
</feature>
<dbReference type="InterPro" id="IPR011600">
    <property type="entry name" value="Pept_C14_caspase"/>
</dbReference>
<comment type="caution">
    <text evidence="3">The sequence shown here is derived from an EMBL/GenBank/DDBJ whole genome shotgun (WGS) entry which is preliminary data.</text>
</comment>
<dbReference type="EMBL" id="LFNT01000009">
    <property type="protein sequence ID" value="KMS75164.1"/>
    <property type="molecule type" value="Genomic_DNA"/>
</dbReference>
<dbReference type="GO" id="GO:0006508">
    <property type="term" value="P:proteolysis"/>
    <property type="evidence" value="ECO:0007669"/>
    <property type="project" value="InterPro"/>
</dbReference>
<organism evidence="3 4">
    <name type="scientific">Streptomyces viridochromogenes</name>
    <dbReference type="NCBI Taxonomy" id="1938"/>
    <lineage>
        <taxon>Bacteria</taxon>
        <taxon>Bacillati</taxon>
        <taxon>Actinomycetota</taxon>
        <taxon>Actinomycetes</taxon>
        <taxon>Kitasatosporales</taxon>
        <taxon>Streptomycetaceae</taxon>
        <taxon>Streptomyces</taxon>
    </lineage>
</organism>
<protein>
    <submittedName>
        <fullName evidence="3">Peptidase C14 caspase catalytic subunit p20</fullName>
    </submittedName>
</protein>
<dbReference type="Proteomes" id="UP000037432">
    <property type="component" value="Unassembled WGS sequence"/>
</dbReference>
<evidence type="ECO:0000259" key="1">
    <source>
        <dbReference type="Pfam" id="PF00656"/>
    </source>
</evidence>
<dbReference type="SUPFAM" id="SSF52129">
    <property type="entry name" value="Caspase-like"/>
    <property type="match status" value="1"/>
</dbReference>
<dbReference type="OrthoDB" id="3542505at2"/>
<dbReference type="PATRIC" id="fig|1938.3.peg.2187"/>